<feature type="transmembrane region" description="Helical" evidence="2">
    <location>
        <begin position="557"/>
        <end position="583"/>
    </location>
</feature>
<feature type="compositionally biased region" description="Low complexity" evidence="1">
    <location>
        <begin position="56"/>
        <end position="80"/>
    </location>
</feature>
<feature type="region of interest" description="Disordered" evidence="1">
    <location>
        <begin position="234"/>
        <end position="313"/>
    </location>
</feature>
<dbReference type="EMBL" id="GG662432">
    <property type="protein sequence ID" value="EAR84131.1"/>
    <property type="molecule type" value="Genomic_DNA"/>
</dbReference>
<keyword evidence="4" id="KW-1185">Reference proteome</keyword>
<dbReference type="Proteomes" id="UP000009168">
    <property type="component" value="Unassembled WGS sequence"/>
</dbReference>
<accession>I7LZL0</accession>
<feature type="region of interest" description="Disordered" evidence="1">
    <location>
        <begin position="54"/>
        <end position="83"/>
    </location>
</feature>
<proteinExistence type="predicted"/>
<evidence type="ECO:0000313" key="4">
    <source>
        <dbReference type="Proteomes" id="UP000009168"/>
    </source>
</evidence>
<dbReference type="RefSeq" id="XP_001031794.1">
    <property type="nucleotide sequence ID" value="XM_001031794.2"/>
</dbReference>
<feature type="region of interest" description="Disordered" evidence="1">
    <location>
        <begin position="1"/>
        <end position="25"/>
    </location>
</feature>
<dbReference type="KEGG" id="tet:TTHERM_00723160"/>
<feature type="compositionally biased region" description="Polar residues" evidence="1">
    <location>
        <begin position="239"/>
        <end position="264"/>
    </location>
</feature>
<gene>
    <name evidence="3" type="ORF">TTHERM_00723160</name>
</gene>
<evidence type="ECO:0000256" key="1">
    <source>
        <dbReference type="SAM" id="MobiDB-lite"/>
    </source>
</evidence>
<feature type="transmembrane region" description="Helical" evidence="2">
    <location>
        <begin position="658"/>
        <end position="683"/>
    </location>
</feature>
<keyword evidence="2" id="KW-0472">Membrane</keyword>
<dbReference type="HOGENOM" id="CLU_379718_0_0_1"/>
<reference evidence="4" key="1">
    <citation type="journal article" date="2006" name="PLoS Biol.">
        <title>Macronuclear genome sequence of the ciliate Tetrahymena thermophila, a model eukaryote.</title>
        <authorList>
            <person name="Eisen J.A."/>
            <person name="Coyne R.S."/>
            <person name="Wu M."/>
            <person name="Wu D."/>
            <person name="Thiagarajan M."/>
            <person name="Wortman J.R."/>
            <person name="Badger J.H."/>
            <person name="Ren Q."/>
            <person name="Amedeo P."/>
            <person name="Jones K.M."/>
            <person name="Tallon L.J."/>
            <person name="Delcher A.L."/>
            <person name="Salzberg S.L."/>
            <person name="Silva J.C."/>
            <person name="Haas B.J."/>
            <person name="Majoros W.H."/>
            <person name="Farzad M."/>
            <person name="Carlton J.M."/>
            <person name="Smith R.K. Jr."/>
            <person name="Garg J."/>
            <person name="Pearlman R.E."/>
            <person name="Karrer K.M."/>
            <person name="Sun L."/>
            <person name="Manning G."/>
            <person name="Elde N.C."/>
            <person name="Turkewitz A.P."/>
            <person name="Asai D.J."/>
            <person name="Wilkes D.E."/>
            <person name="Wang Y."/>
            <person name="Cai H."/>
            <person name="Collins K."/>
            <person name="Stewart B.A."/>
            <person name="Lee S.R."/>
            <person name="Wilamowska K."/>
            <person name="Weinberg Z."/>
            <person name="Ruzzo W.L."/>
            <person name="Wloga D."/>
            <person name="Gaertig J."/>
            <person name="Frankel J."/>
            <person name="Tsao C.-C."/>
            <person name="Gorovsky M.A."/>
            <person name="Keeling P.J."/>
            <person name="Waller R.F."/>
            <person name="Patron N.J."/>
            <person name="Cherry J.M."/>
            <person name="Stover N.A."/>
            <person name="Krieger C.J."/>
            <person name="del Toro C."/>
            <person name="Ryder H.F."/>
            <person name="Williamson S.C."/>
            <person name="Barbeau R.A."/>
            <person name="Hamilton E.P."/>
            <person name="Orias E."/>
        </authorList>
    </citation>
    <scope>NUCLEOTIDE SEQUENCE [LARGE SCALE GENOMIC DNA]</scope>
    <source>
        <strain evidence="4">SB210</strain>
    </source>
</reference>
<sequence>MNAISRKESSDQGSRNQVQIKAWRKKNSSQISDFQSLYGSLNQSLNDEQINDFRLNRNTNSGSNPNNSSSINRNSSGDESFYSVNSNLQDNIMGSVSEKDKEDLRDEDFKSIKDNNSMISFNQVNFYQAANNNFSGKTNQDEDKELNNSILYQGFHTPKNQSSLENENDNFKLSQEIKHKQNIYKISNTSQRHSDVHSNYQQQNYQIYGKSGRYSQQPINRPHNYHINGACVNQKKSDTSSQDDYSHRSSVYNTNHPFMQTSKNQQEESRRSIGQPLLAENSQRKQKNSVQFNEQTTQNSKMQNKYQSPSIQGKINDLKGNQSESQRQLLERKNKVNRGKSLSTLKKMMQQDNSQQQNQEDVDANQFNYYQQNNQQENINLGQNNYYQNVNKIQNSNYSNQDYYIMSRQNTIQSHQRIKSQSRSTQQNFSEEHITDQILQKNSSSNFKLSLDRSENSNYEKQLQQFLYYERLRKKQKFRLAHNNRLIERKKNDNQSKPLQEQKQSRITMNLTFLIYIILEKHPKLKYLLFLNHIIGAISRGFVYAILILISMRASQYFIIFGSAIMLTRLYYVVSMYYVLFYFEQKSVSFRKISKIFNSFFQLPSEYKKPVMSEMIDMINFNQRDQEEKQMKRKFIFCPVEINYLCLNNYDSRKKWNLFYLSNFIYQGIESIFLFPIVIAISVHYYEQSQVLLKIDFLVFSRYIIVGSVSIFFIFCLFILIYGNRNFKVL</sequence>
<organism evidence="3 4">
    <name type="scientific">Tetrahymena thermophila (strain SB210)</name>
    <dbReference type="NCBI Taxonomy" id="312017"/>
    <lineage>
        <taxon>Eukaryota</taxon>
        <taxon>Sar</taxon>
        <taxon>Alveolata</taxon>
        <taxon>Ciliophora</taxon>
        <taxon>Intramacronucleata</taxon>
        <taxon>Oligohymenophorea</taxon>
        <taxon>Hymenostomatida</taxon>
        <taxon>Tetrahymenina</taxon>
        <taxon>Tetrahymenidae</taxon>
        <taxon>Tetrahymena</taxon>
    </lineage>
</organism>
<dbReference type="GeneID" id="7833910"/>
<feature type="compositionally biased region" description="Basic and acidic residues" evidence="1">
    <location>
        <begin position="1"/>
        <end position="10"/>
    </location>
</feature>
<keyword evidence="2" id="KW-1133">Transmembrane helix</keyword>
<dbReference type="STRING" id="312017.I7LZL0"/>
<dbReference type="InParanoid" id="I7LZL0"/>
<protein>
    <submittedName>
        <fullName evidence="3">Transmembrane protein, putative</fullName>
    </submittedName>
</protein>
<name>I7LZL0_TETTS</name>
<keyword evidence="2 3" id="KW-0812">Transmembrane</keyword>
<dbReference type="AlphaFoldDB" id="I7LZL0"/>
<feature type="transmembrane region" description="Helical" evidence="2">
    <location>
        <begin position="527"/>
        <end position="551"/>
    </location>
</feature>
<feature type="transmembrane region" description="Helical" evidence="2">
    <location>
        <begin position="703"/>
        <end position="723"/>
    </location>
</feature>
<feature type="compositionally biased region" description="Polar residues" evidence="1">
    <location>
        <begin position="288"/>
        <end position="313"/>
    </location>
</feature>
<evidence type="ECO:0000256" key="2">
    <source>
        <dbReference type="SAM" id="Phobius"/>
    </source>
</evidence>
<evidence type="ECO:0000313" key="3">
    <source>
        <dbReference type="EMBL" id="EAR84131.1"/>
    </source>
</evidence>